<evidence type="ECO:0000313" key="3">
    <source>
        <dbReference type="EMBL" id="GMH62733.1"/>
    </source>
</evidence>
<reference evidence="4" key="1">
    <citation type="journal article" date="2023" name="Commun. Biol.">
        <title>Genome analysis of Parmales, the sister group of diatoms, reveals the evolutionary specialization of diatoms from phago-mixotrophs to photoautotrophs.</title>
        <authorList>
            <person name="Ban H."/>
            <person name="Sato S."/>
            <person name="Yoshikawa S."/>
            <person name="Yamada K."/>
            <person name="Nakamura Y."/>
            <person name="Ichinomiya M."/>
            <person name="Sato N."/>
            <person name="Blanc-Mathieu R."/>
            <person name="Endo H."/>
            <person name="Kuwata A."/>
            <person name="Ogata H."/>
        </authorList>
    </citation>
    <scope>NUCLEOTIDE SEQUENCE [LARGE SCALE GENOMIC DNA]</scope>
    <source>
        <strain evidence="4">NIES 3700</strain>
    </source>
</reference>
<dbReference type="AlphaFoldDB" id="A0A9W7E1T2"/>
<organism evidence="3 4">
    <name type="scientific">Triparma laevis f. longispina</name>
    <dbReference type="NCBI Taxonomy" id="1714387"/>
    <lineage>
        <taxon>Eukaryota</taxon>
        <taxon>Sar</taxon>
        <taxon>Stramenopiles</taxon>
        <taxon>Ochrophyta</taxon>
        <taxon>Bolidophyceae</taxon>
        <taxon>Parmales</taxon>
        <taxon>Triparmaceae</taxon>
        <taxon>Triparma</taxon>
    </lineage>
</organism>
<keyword evidence="2" id="KW-1133">Transmembrane helix</keyword>
<gene>
    <name evidence="3" type="ORF">TrLO_g15162</name>
</gene>
<evidence type="ECO:0000256" key="1">
    <source>
        <dbReference type="SAM" id="MobiDB-lite"/>
    </source>
</evidence>
<keyword evidence="4" id="KW-1185">Reference proteome</keyword>
<dbReference type="Gene3D" id="3.30.565.10">
    <property type="entry name" value="Histidine kinase-like ATPase, C-terminal domain"/>
    <property type="match status" value="1"/>
</dbReference>
<dbReference type="EMBL" id="BRXW01000521">
    <property type="protein sequence ID" value="GMH62733.1"/>
    <property type="molecule type" value="Genomic_DNA"/>
</dbReference>
<evidence type="ECO:0000313" key="4">
    <source>
        <dbReference type="Proteomes" id="UP001165122"/>
    </source>
</evidence>
<keyword evidence="2" id="KW-0472">Membrane</keyword>
<comment type="caution">
    <text evidence="3">The sequence shown here is derived from an EMBL/GenBank/DDBJ whole genome shotgun (WGS) entry which is preliminary data.</text>
</comment>
<feature type="transmembrane region" description="Helical" evidence="2">
    <location>
        <begin position="189"/>
        <end position="207"/>
    </location>
</feature>
<evidence type="ECO:0000256" key="2">
    <source>
        <dbReference type="SAM" id="Phobius"/>
    </source>
</evidence>
<feature type="transmembrane region" description="Helical" evidence="2">
    <location>
        <begin position="290"/>
        <end position="308"/>
    </location>
</feature>
<dbReference type="Proteomes" id="UP001165122">
    <property type="component" value="Unassembled WGS sequence"/>
</dbReference>
<accession>A0A9W7E1T2</accession>
<feature type="region of interest" description="Disordered" evidence="1">
    <location>
        <begin position="50"/>
        <end position="89"/>
    </location>
</feature>
<feature type="transmembrane region" description="Helical" evidence="2">
    <location>
        <begin position="251"/>
        <end position="274"/>
    </location>
</feature>
<feature type="compositionally biased region" description="Polar residues" evidence="1">
    <location>
        <begin position="70"/>
        <end position="85"/>
    </location>
</feature>
<proteinExistence type="predicted"/>
<keyword evidence="2" id="KW-0812">Transmembrane</keyword>
<name>A0A9W7E1T2_9STRA</name>
<sequence>MNEFEPWIAEMAALHRQALSSYKDTSNYRRNKPGRRRRFVDHALNPPVFTLRGEPVSASSSSSSIGNLEISYTNPPTSSATSPDALSTPDASLRVAGELDEEDADMFTYFESKLVQAEEQQAGEGGREVGGKGSNVVETGKEEYDYSSLNLLNLLDLLNLQNDRPTFRNNIMESEFLKSNAKTSVERDYESSFIVIICAFLLYFVHFNTMHFPLDMEQSIIDFGNYNGLSAWVAADQFLNFMQEQYTSYRIYHYVIAFFPTSFVLSLTIAYVLYTSSSTNSSHFISRDKIYLLAVLTMTTLFLCMYAFSMEMAVIFRSNHCVHQKIDHYQNAVNLDTNMGTAFFLTVLTPDGFSTIRAPHNCLINVYRGIMVSTVTCFAFYITFLTLVVQRYYHAQISYLFTYFLIFFLFQGHVQGSIIASLDSSVRQNLDTLVSHNQFTGFILTVAVMYKDYVDNCFARAKWGEERWNVWKTNVSVTNQRARYKVLQHKIQNAVIEVEGIIAELLTNFIEVHKGVLSTKEGKEKEFSQMSPSEQITYDMENILQKAIKIKRNIHSHDIIRQIGDKTYQVKRSYESTSDIVSLLTEGEGSQVKVEIGENCSKNNKTQVQKFLIDSDALSFVFADAIRNARKYSPPGHIPTISIDYQEEVGFLVICCMNKTNPSRHKTLTDDEIARIFAREAKLAQRGFVSSNLGLPAAYAAASFLPGYDLEFFEDKDKIVKFKVSLKAPSKFFDIEQKLPDNLIGLACDDSLVSRKTVKMFMDRKLELSDQSYILGETREEVLKCVDYALDFEGSEMLYGTHIASELHKKGFSGIVVIMSANSSRMEEEIYMKVPGVDCVCGKHLTINHRNNRIVEAWFKKQEANKKKETKKILGGVRGMGTENWNGN</sequence>
<dbReference type="OrthoDB" id="10423592at2759"/>
<protein>
    <submittedName>
        <fullName evidence="3">Uncharacterized protein</fullName>
    </submittedName>
</protein>
<feature type="transmembrane region" description="Helical" evidence="2">
    <location>
        <begin position="400"/>
        <end position="422"/>
    </location>
</feature>
<dbReference type="InterPro" id="IPR036890">
    <property type="entry name" value="HATPase_C_sf"/>
</dbReference>
<feature type="transmembrane region" description="Helical" evidence="2">
    <location>
        <begin position="366"/>
        <end position="388"/>
    </location>
</feature>